<dbReference type="SUPFAM" id="SSF56300">
    <property type="entry name" value="Metallo-dependent phosphatases"/>
    <property type="match status" value="1"/>
</dbReference>
<dbReference type="InterPro" id="IPR029052">
    <property type="entry name" value="Metallo-depent_PP-like"/>
</dbReference>
<dbReference type="InterPro" id="IPR032288">
    <property type="entry name" value="Metallophos_C"/>
</dbReference>
<reference evidence="4 5" key="1">
    <citation type="submission" date="2018-11" db="EMBL/GenBank/DDBJ databases">
        <title>Lysobacter cryohumiis sp. nov., isolated from soil in the Tianshan Mountains, Xinjiang, China.</title>
        <authorList>
            <person name="Luo Y."/>
            <person name="Sheng H."/>
        </authorList>
    </citation>
    <scope>NUCLEOTIDE SEQUENCE [LARGE SCALE GENOMIC DNA]</scope>
    <source>
        <strain evidence="4 5">ZS60</strain>
    </source>
</reference>
<dbReference type="InterPro" id="IPR051918">
    <property type="entry name" value="STPP_CPPED1"/>
</dbReference>
<dbReference type="Pfam" id="PF16371">
    <property type="entry name" value="MetallophosN"/>
    <property type="match status" value="1"/>
</dbReference>
<dbReference type="AlphaFoldDB" id="A0A3M8SYL3"/>
<dbReference type="Pfam" id="PF16370">
    <property type="entry name" value="MetallophosC"/>
    <property type="match status" value="1"/>
</dbReference>
<dbReference type="InterPro" id="IPR032285">
    <property type="entry name" value="Metallophos_N"/>
</dbReference>
<proteinExistence type="predicted"/>
<keyword evidence="1" id="KW-0732">Signal</keyword>
<dbReference type="EMBL" id="RIBS01000001">
    <property type="protein sequence ID" value="RNF86447.1"/>
    <property type="molecule type" value="Genomic_DNA"/>
</dbReference>
<feature type="domain" description="Calcineurin-like phosphoesterase C-terminal" evidence="2">
    <location>
        <begin position="363"/>
        <end position="532"/>
    </location>
</feature>
<sequence>MSPARLSSLPVLGLVFALACATPAHAGEIAGDSTCDAGVVYEDRDADGRRDDGEPGIAGVRLSDGVRLVTTDSAGRYTLAPRDGASQFLIKPVGYALPMRDDGLPDFWQNQQLSPGPQLRYGGMAQTGATCRDYALVRQHDVGGNGTLDVLVFADPQVKSLVDVDYYRRDIVEPLLAGGEGGAPAQLGLSLGDIVNDDLALYPALNAVTARLRVPWLHAAGNHDLDFDATRDEDSLLTFRHHFGPDTFAWEEPQASFVVLDDVIYRPDADPKVIGGLREDQFAFLERYLPTVPKNRLLVLAVHIPFFDSAVGRETFRRADRERLFGLLAGFPHVLLLSGHAHTQQHVFHGPSSGWHGAQPLHEYNVGASCGAFWSGAKDAQGIPAATMADGTPNGHARLQVGAAGDYALRWSPARVDAGDTAATPAMSLHAPRVLRRGAYPAWAVYANVYMGMHDSRVEYRIDGGQWRAMKRVEQPDPNLLAENRRDDEAIALRGYDRSPEASPSKHLWRGTLPTDLGAGMHRIDVRAFDRWQGEQHASTEYRLDEAKE</sequence>
<gene>
    <name evidence="4" type="ORF">EER27_03270</name>
</gene>
<dbReference type="Gene3D" id="2.60.40.10">
    <property type="entry name" value="Immunoglobulins"/>
    <property type="match status" value="1"/>
</dbReference>
<evidence type="ECO:0000256" key="1">
    <source>
        <dbReference type="SAM" id="SignalP"/>
    </source>
</evidence>
<dbReference type="RefSeq" id="WP_123086562.1">
    <property type="nucleotide sequence ID" value="NZ_RIBS01000001.1"/>
</dbReference>
<evidence type="ECO:0000313" key="4">
    <source>
        <dbReference type="EMBL" id="RNF86447.1"/>
    </source>
</evidence>
<dbReference type="InterPro" id="IPR013783">
    <property type="entry name" value="Ig-like_fold"/>
</dbReference>
<evidence type="ECO:0000313" key="5">
    <source>
        <dbReference type="Proteomes" id="UP000267049"/>
    </source>
</evidence>
<dbReference type="PANTHER" id="PTHR43143:SF6">
    <property type="entry name" value="BLL3016 PROTEIN"/>
    <property type="match status" value="1"/>
</dbReference>
<dbReference type="OrthoDB" id="9784378at2"/>
<accession>A0A3M8SYL3</accession>
<name>A0A3M8SYL3_9GAMM</name>
<organism evidence="4 5">
    <name type="scientific">Montanilutibacter psychrotolerans</name>
    <dbReference type="NCBI Taxonomy" id="1327343"/>
    <lineage>
        <taxon>Bacteria</taxon>
        <taxon>Pseudomonadati</taxon>
        <taxon>Pseudomonadota</taxon>
        <taxon>Gammaproteobacteria</taxon>
        <taxon>Lysobacterales</taxon>
        <taxon>Lysobacteraceae</taxon>
        <taxon>Montanilutibacter</taxon>
    </lineage>
</organism>
<dbReference type="Proteomes" id="UP000267049">
    <property type="component" value="Unassembled WGS sequence"/>
</dbReference>
<dbReference type="PANTHER" id="PTHR43143">
    <property type="entry name" value="METALLOPHOSPHOESTERASE, CALCINEURIN SUPERFAMILY"/>
    <property type="match status" value="1"/>
</dbReference>
<feature type="domain" description="Calcineurin-like phosphoesterase N-terminal" evidence="3">
    <location>
        <begin position="51"/>
        <end position="112"/>
    </location>
</feature>
<protein>
    <submittedName>
        <fullName evidence="4">Calcineurin phosphoesterase</fullName>
    </submittedName>
</protein>
<dbReference type="PROSITE" id="PS51257">
    <property type="entry name" value="PROKAR_LIPOPROTEIN"/>
    <property type="match status" value="1"/>
</dbReference>
<evidence type="ECO:0000259" key="3">
    <source>
        <dbReference type="Pfam" id="PF16371"/>
    </source>
</evidence>
<feature type="chain" id="PRO_5018162941" evidence="1">
    <location>
        <begin position="27"/>
        <end position="549"/>
    </location>
</feature>
<feature type="signal peptide" evidence="1">
    <location>
        <begin position="1"/>
        <end position="26"/>
    </location>
</feature>
<comment type="caution">
    <text evidence="4">The sequence shown here is derived from an EMBL/GenBank/DDBJ whole genome shotgun (WGS) entry which is preliminary data.</text>
</comment>
<evidence type="ECO:0000259" key="2">
    <source>
        <dbReference type="Pfam" id="PF16370"/>
    </source>
</evidence>
<dbReference type="Gene3D" id="3.60.21.10">
    <property type="match status" value="1"/>
</dbReference>
<dbReference type="SUPFAM" id="SSF117074">
    <property type="entry name" value="Hypothetical protein PA1324"/>
    <property type="match status" value="1"/>
</dbReference>
<keyword evidence="5" id="KW-1185">Reference proteome</keyword>